<dbReference type="GO" id="GO:1990112">
    <property type="term" value="C:RQC complex"/>
    <property type="evidence" value="ECO:0007669"/>
    <property type="project" value="UniProtKB-UniRule"/>
</dbReference>
<dbReference type="GO" id="GO:1990116">
    <property type="term" value="P:ribosome-associated ubiquitin-dependent protein catabolic process"/>
    <property type="evidence" value="ECO:0007669"/>
    <property type="project" value="UniProtKB-UniRule"/>
</dbReference>
<keyword evidence="1" id="KW-0479">Metal-binding</keyword>
<comment type="subunit">
    <text evidence="1">Component of the ribosome quality control complex (RQC).</text>
</comment>
<dbReference type="InterPro" id="IPR016024">
    <property type="entry name" value="ARM-type_fold"/>
</dbReference>
<organism evidence="3 4">
    <name type="scientific">Candida albicans P78048</name>
    <dbReference type="NCBI Taxonomy" id="1094989"/>
    <lineage>
        <taxon>Eukaryota</taxon>
        <taxon>Fungi</taxon>
        <taxon>Dikarya</taxon>
        <taxon>Ascomycota</taxon>
        <taxon>Saccharomycotina</taxon>
        <taxon>Pichiomycetes</taxon>
        <taxon>Debaryomycetaceae</taxon>
        <taxon>Candida/Lodderomyces clade</taxon>
        <taxon>Candida</taxon>
    </lineage>
</organism>
<dbReference type="InterPro" id="IPR039795">
    <property type="entry name" value="LTN1/Rkr1"/>
</dbReference>
<dbReference type="InterPro" id="IPR054476">
    <property type="entry name" value="Ltn1_N"/>
</dbReference>
<name>A0AB34PLS4_CANAX</name>
<dbReference type="Proteomes" id="UP000030161">
    <property type="component" value="Unassembled WGS sequence"/>
</dbReference>
<evidence type="ECO:0000313" key="3">
    <source>
        <dbReference type="EMBL" id="KGR06105.1"/>
    </source>
</evidence>
<feature type="domain" description="E3 ubiquitin-protein ligase listerin N-terminal" evidence="2">
    <location>
        <begin position="35"/>
        <end position="342"/>
    </location>
</feature>
<accession>A0AB34PLS4</accession>
<keyword evidence="1" id="KW-0833">Ubl conjugation pathway</keyword>
<comment type="pathway">
    <text evidence="1">Protein modification; protein ubiquitination.</text>
</comment>
<comment type="caution">
    <text evidence="3">The sequence shown here is derived from an EMBL/GenBank/DDBJ whole genome shotgun (WGS) entry which is preliminary data.</text>
</comment>
<dbReference type="EMBL" id="AJIX01000037">
    <property type="protein sequence ID" value="KGR06105.1"/>
    <property type="molecule type" value="Genomic_DNA"/>
</dbReference>
<evidence type="ECO:0000313" key="4">
    <source>
        <dbReference type="Proteomes" id="UP000030161"/>
    </source>
</evidence>
<gene>
    <name evidence="3" type="ORF">MG3_04925</name>
</gene>
<protein>
    <recommendedName>
        <fullName evidence="1">E3 ubiquitin-protein ligase listerin</fullName>
        <ecNumber evidence="1">2.3.2.27</ecNumber>
    </recommendedName>
    <alternativeName>
        <fullName evidence="1">RING-type E3 ubiquitin transferase listerin</fullName>
    </alternativeName>
</protein>
<dbReference type="GO" id="GO:0008270">
    <property type="term" value="F:zinc ion binding"/>
    <property type="evidence" value="ECO:0007669"/>
    <property type="project" value="UniProtKB-KW"/>
</dbReference>
<comment type="function">
    <text evidence="1">E3 ubiquitin-protein ligase. Component of the ribosome quality control complex (RQC), a ribosome-associated complex that mediates ubiquitination and extraction of incompletely synthesized nascent chains for proteasomal degradation.</text>
</comment>
<sequence length="400" mass="45556">MAKQYEITGDLGYNGFPVSLNYITHLPDISTLYNPEVVVIFKSLMKRDPKTKEKALNDLLTVSAIDDSTIIAWLQMYPKLALDNSRSVRLLSHQIQANFLKIVGGKTYSKYLKSSMPIWLMGMFDTDKSVSSIAYKTLLQSFQGDSSKLNKTWSIFEEQIINLIGTIVSIETLETLSDRRYTSESEMVSKYDRALVCGINMLSKLPDETIVPILEEESLWDHLSTCLKEDNMDLVLFKNLLLLITNLSDENLQLVYKLVSKKFIKIKFKSNKISGSIIYSNVIIPFWQAIVRLTEFGINNNLKKNFWDLAGSKSSTRFYEYLKLGPCNSDPTYYSLIIKVFQDLQQKLDVVDFNSQEEYDYVINLLSKQYSTTMGSLKAGALDCALKTSDLFTVESTALI</sequence>
<proteinExistence type="inferred from homology"/>
<evidence type="ECO:0000259" key="2">
    <source>
        <dbReference type="Pfam" id="PF22958"/>
    </source>
</evidence>
<keyword evidence="1" id="KW-0863">Zinc-finger</keyword>
<keyword evidence="1" id="KW-0862">Zinc</keyword>
<dbReference type="GO" id="GO:0005829">
    <property type="term" value="C:cytosol"/>
    <property type="evidence" value="ECO:0007669"/>
    <property type="project" value="UniProtKB-UniRule"/>
</dbReference>
<reference evidence="3 4" key="1">
    <citation type="submission" date="2013-12" db="EMBL/GenBank/DDBJ databases">
        <title>The Genome Sequence of Candida albicans P78048.</title>
        <authorList>
            <consortium name="The Broad Institute Genome Sequencing Platform"/>
            <consortium name="The Broad Institute Genome Sequencing Center for Infectious Disease"/>
            <person name="Cuomo C."/>
            <person name="Bennett R."/>
            <person name="Hirakawa M."/>
            <person name="Noverr M."/>
            <person name="Mitchell A."/>
            <person name="Young S.K."/>
            <person name="Zeng Q."/>
            <person name="Gargeya S."/>
            <person name="Fitzgerald M."/>
            <person name="Abouelleil A."/>
            <person name="Alvarado L."/>
            <person name="Berlin A.M."/>
            <person name="Chapman S.B."/>
            <person name="Dewar J."/>
            <person name="Goldberg J."/>
            <person name="Griggs A."/>
            <person name="Gujja S."/>
            <person name="Hansen M."/>
            <person name="Howarth C."/>
            <person name="Imamovic A."/>
            <person name="Larimer J."/>
            <person name="McCowan C."/>
            <person name="Murphy C."/>
            <person name="Pearson M."/>
            <person name="Priest M."/>
            <person name="Roberts A."/>
            <person name="Saif S."/>
            <person name="Shea T."/>
            <person name="Sykes S."/>
            <person name="Wortman J."/>
            <person name="Nusbaum C."/>
            <person name="Birren B."/>
        </authorList>
    </citation>
    <scope>NUCLEOTIDE SEQUENCE [LARGE SCALE GENOMIC DNA]</scope>
    <source>
        <strain evidence="3 4">P78048</strain>
    </source>
</reference>
<comment type="similarity">
    <text evidence="1">Belongs to the LTN1 family.</text>
</comment>
<dbReference type="GO" id="GO:0072344">
    <property type="term" value="P:rescue of stalled ribosome"/>
    <property type="evidence" value="ECO:0007669"/>
    <property type="project" value="UniProtKB-UniRule"/>
</dbReference>
<dbReference type="GO" id="GO:0043023">
    <property type="term" value="F:ribosomal large subunit binding"/>
    <property type="evidence" value="ECO:0007669"/>
    <property type="project" value="TreeGrafter"/>
</dbReference>
<comment type="catalytic activity">
    <reaction evidence="1">
        <text>S-ubiquitinyl-[E2 ubiquitin-conjugating enzyme]-L-cysteine + [acceptor protein]-L-lysine = [E2 ubiquitin-conjugating enzyme]-L-cysteine + N(6)-ubiquitinyl-[acceptor protein]-L-lysine.</text>
        <dbReference type="EC" id="2.3.2.27"/>
    </reaction>
</comment>
<dbReference type="GO" id="GO:0061630">
    <property type="term" value="F:ubiquitin protein ligase activity"/>
    <property type="evidence" value="ECO:0007669"/>
    <property type="project" value="UniProtKB-UniRule"/>
</dbReference>
<dbReference type="AlphaFoldDB" id="A0AB34PLS4"/>
<dbReference type="EC" id="2.3.2.27" evidence="1"/>
<evidence type="ECO:0000256" key="1">
    <source>
        <dbReference type="RuleBase" id="RU367090"/>
    </source>
</evidence>
<dbReference type="SUPFAM" id="SSF48371">
    <property type="entry name" value="ARM repeat"/>
    <property type="match status" value="1"/>
</dbReference>
<dbReference type="PANTHER" id="PTHR12389:SF0">
    <property type="entry name" value="E3 UBIQUITIN-PROTEIN LIGASE LISTERIN"/>
    <property type="match status" value="1"/>
</dbReference>
<dbReference type="Pfam" id="PF22958">
    <property type="entry name" value="Ltn1_1st"/>
    <property type="match status" value="1"/>
</dbReference>
<feature type="non-terminal residue" evidence="3">
    <location>
        <position position="400"/>
    </location>
</feature>
<dbReference type="PANTHER" id="PTHR12389">
    <property type="entry name" value="ZINC FINGER PROTEIN 294"/>
    <property type="match status" value="1"/>
</dbReference>
<keyword evidence="1" id="KW-0808">Transferase</keyword>